<dbReference type="Proteomes" id="UP000682733">
    <property type="component" value="Unassembled WGS sequence"/>
</dbReference>
<dbReference type="EMBL" id="CAJNOK010031693">
    <property type="protein sequence ID" value="CAF1475163.1"/>
    <property type="molecule type" value="Genomic_DNA"/>
</dbReference>
<evidence type="ECO:0000313" key="1">
    <source>
        <dbReference type="EMBL" id="CAF1475163.1"/>
    </source>
</evidence>
<accession>A0A8S2FIH9</accession>
<feature type="non-terminal residue" evidence="1">
    <location>
        <position position="1"/>
    </location>
</feature>
<gene>
    <name evidence="1" type="ORF">OVA965_LOCUS35822</name>
    <name evidence="2" type="ORF">TMI583_LOCUS36806</name>
</gene>
<evidence type="ECO:0000313" key="3">
    <source>
        <dbReference type="Proteomes" id="UP000677228"/>
    </source>
</evidence>
<reference evidence="1" key="1">
    <citation type="submission" date="2021-02" db="EMBL/GenBank/DDBJ databases">
        <authorList>
            <person name="Nowell W R."/>
        </authorList>
    </citation>
    <scope>NUCLEOTIDE SEQUENCE</scope>
</reference>
<sequence>LNRDLLYKAAKRSSIFAFQSPKVHIYLAKTMSGFTMTKSCLFSSIFLILTIIQSIEGTSVWKKLVISDELCDIVETLCVRNELQKIRDALIKVNRIAQVIENHEFKHTSITGTLSMLIDNETHYLNHNGQIPKSHWENNFLLLNNIDRTTNNIHDTALLFYNTVEVLIAQDKIYRTERQNPIDICYHSEK</sequence>
<name>A0A8S2FIH9_9BILA</name>
<proteinExistence type="predicted"/>
<evidence type="ECO:0000313" key="2">
    <source>
        <dbReference type="EMBL" id="CAF4266505.1"/>
    </source>
</evidence>
<protein>
    <submittedName>
        <fullName evidence="1">Uncharacterized protein</fullName>
    </submittedName>
</protein>
<organism evidence="1 3">
    <name type="scientific">Didymodactylos carnosus</name>
    <dbReference type="NCBI Taxonomy" id="1234261"/>
    <lineage>
        <taxon>Eukaryota</taxon>
        <taxon>Metazoa</taxon>
        <taxon>Spiralia</taxon>
        <taxon>Gnathifera</taxon>
        <taxon>Rotifera</taxon>
        <taxon>Eurotatoria</taxon>
        <taxon>Bdelloidea</taxon>
        <taxon>Philodinida</taxon>
        <taxon>Philodinidae</taxon>
        <taxon>Didymodactylos</taxon>
    </lineage>
</organism>
<dbReference type="Proteomes" id="UP000677228">
    <property type="component" value="Unassembled WGS sequence"/>
</dbReference>
<comment type="caution">
    <text evidence="1">The sequence shown here is derived from an EMBL/GenBank/DDBJ whole genome shotgun (WGS) entry which is preliminary data.</text>
</comment>
<dbReference type="EMBL" id="CAJOBA010053598">
    <property type="protein sequence ID" value="CAF4266505.1"/>
    <property type="molecule type" value="Genomic_DNA"/>
</dbReference>
<dbReference type="AlphaFoldDB" id="A0A8S2FIH9"/>